<evidence type="ECO:0000259" key="8">
    <source>
        <dbReference type="Pfam" id="PF02753"/>
    </source>
</evidence>
<dbReference type="InterPro" id="IPR013783">
    <property type="entry name" value="Ig-like_fold"/>
</dbReference>
<gene>
    <name evidence="9" type="ORF">M5G25_23125</name>
</gene>
<dbReference type="PRINTS" id="PR00969">
    <property type="entry name" value="CHAPERONPILI"/>
</dbReference>
<feature type="chain" id="PRO_5046862520" evidence="6">
    <location>
        <begin position="24"/>
        <end position="245"/>
    </location>
</feature>
<evidence type="ECO:0000256" key="6">
    <source>
        <dbReference type="SAM" id="SignalP"/>
    </source>
</evidence>
<dbReference type="InterPro" id="IPR016147">
    <property type="entry name" value="Pili_assmbl_chaperone_N"/>
</dbReference>
<keyword evidence="10" id="KW-1185">Reference proteome</keyword>
<dbReference type="EMBL" id="JAMDGR010000019">
    <property type="protein sequence ID" value="MDD1151183.1"/>
    <property type="molecule type" value="Genomic_DNA"/>
</dbReference>
<proteinExistence type="inferred from homology"/>
<reference evidence="9 10" key="1">
    <citation type="submission" date="2022-05" db="EMBL/GenBank/DDBJ databases">
        <title>Novel Pseudomonas spp. Isolated from a Rainbow Trout Aquaculture Facility.</title>
        <authorList>
            <person name="Testerman T."/>
            <person name="Graf J."/>
        </authorList>
    </citation>
    <scope>NUCLEOTIDE SEQUENCE [LARGE SCALE GENOMIC DNA]</scope>
    <source>
        <strain evidence="9 10">ID357</strain>
    </source>
</reference>
<dbReference type="InterPro" id="IPR008962">
    <property type="entry name" value="PapD-like_sf"/>
</dbReference>
<dbReference type="InterPro" id="IPR016148">
    <property type="entry name" value="Pili_assmbl_chaperone_C"/>
</dbReference>
<comment type="caution">
    <text evidence="9">The sequence shown here is derived from an EMBL/GenBank/DDBJ whole genome shotgun (WGS) entry which is preliminary data.</text>
</comment>
<comment type="similarity">
    <text evidence="2">Belongs to the periplasmic pilus chaperone family.</text>
</comment>
<dbReference type="SUPFAM" id="SSF49354">
    <property type="entry name" value="PapD-like"/>
    <property type="match status" value="1"/>
</dbReference>
<evidence type="ECO:0000256" key="5">
    <source>
        <dbReference type="ARBA" id="ARBA00023186"/>
    </source>
</evidence>
<evidence type="ECO:0000256" key="4">
    <source>
        <dbReference type="ARBA" id="ARBA00022764"/>
    </source>
</evidence>
<dbReference type="SUPFAM" id="SSF49584">
    <property type="entry name" value="Periplasmic chaperone C-domain"/>
    <property type="match status" value="1"/>
</dbReference>
<evidence type="ECO:0000256" key="2">
    <source>
        <dbReference type="ARBA" id="ARBA00007399"/>
    </source>
</evidence>
<dbReference type="RefSeq" id="WP_273923984.1">
    <property type="nucleotide sequence ID" value="NZ_JAMDGR010000019.1"/>
</dbReference>
<dbReference type="Gene3D" id="2.60.40.10">
    <property type="entry name" value="Immunoglobulins"/>
    <property type="match status" value="2"/>
</dbReference>
<name>A0ABT5QAL0_9PSED</name>
<dbReference type="Pfam" id="PF00345">
    <property type="entry name" value="PapD_N"/>
    <property type="match status" value="1"/>
</dbReference>
<dbReference type="InterPro" id="IPR050643">
    <property type="entry name" value="Periplasmic_pilus_chap"/>
</dbReference>
<evidence type="ECO:0000313" key="9">
    <source>
        <dbReference type="EMBL" id="MDD1151183.1"/>
    </source>
</evidence>
<keyword evidence="5" id="KW-0143">Chaperone</keyword>
<evidence type="ECO:0000259" key="7">
    <source>
        <dbReference type="Pfam" id="PF00345"/>
    </source>
</evidence>
<keyword evidence="3 6" id="KW-0732">Signal</keyword>
<keyword evidence="4" id="KW-0574">Periplasm</keyword>
<evidence type="ECO:0000256" key="3">
    <source>
        <dbReference type="ARBA" id="ARBA00022729"/>
    </source>
</evidence>
<organism evidence="9 10">
    <name type="scientific">Pseudomonas idahonensis</name>
    <dbReference type="NCBI Taxonomy" id="2942628"/>
    <lineage>
        <taxon>Bacteria</taxon>
        <taxon>Pseudomonadati</taxon>
        <taxon>Pseudomonadota</taxon>
        <taxon>Gammaproteobacteria</taxon>
        <taxon>Pseudomonadales</taxon>
        <taxon>Pseudomonadaceae</taxon>
        <taxon>Pseudomonas</taxon>
    </lineage>
</organism>
<evidence type="ECO:0000313" key="10">
    <source>
        <dbReference type="Proteomes" id="UP001217610"/>
    </source>
</evidence>
<dbReference type="PANTHER" id="PTHR30251:SF2">
    <property type="entry name" value="FIMBRIAL CHAPERONE YADV-RELATED"/>
    <property type="match status" value="1"/>
</dbReference>
<evidence type="ECO:0000256" key="1">
    <source>
        <dbReference type="ARBA" id="ARBA00004418"/>
    </source>
</evidence>
<dbReference type="InterPro" id="IPR036316">
    <property type="entry name" value="Pili_assmbl_chap_C_dom_sf"/>
</dbReference>
<dbReference type="PANTHER" id="PTHR30251">
    <property type="entry name" value="PILUS ASSEMBLY CHAPERONE"/>
    <property type="match status" value="1"/>
</dbReference>
<dbReference type="Proteomes" id="UP001217610">
    <property type="component" value="Unassembled WGS sequence"/>
</dbReference>
<comment type="subcellular location">
    <subcellularLocation>
        <location evidence="1">Periplasm</location>
    </subcellularLocation>
</comment>
<accession>A0ABT5QAL0</accession>
<dbReference type="InterPro" id="IPR001829">
    <property type="entry name" value="Pili_assmbl_chaperone_bac"/>
</dbReference>
<feature type="domain" description="Pili assembly chaperone N-terminal" evidence="7">
    <location>
        <begin position="24"/>
        <end position="139"/>
    </location>
</feature>
<feature type="signal peptide" evidence="6">
    <location>
        <begin position="1"/>
        <end position="23"/>
    </location>
</feature>
<sequence>MSRPIFFATCLMLCLAFNTAATAGISLSSTRLIFNEGKKEQSIVVRNSGGQILVQSWLEPEPGVNVNDLPFVVTPPLVRVAAEQQQLLRILYSGAPMPVDKESIFWLNVQEIPQAGDSENALQFAIRQRIKVFYRPRNLAGEAIQAPLNVEWRMTRNSAGAQLHLSNTTPYYVSLVDLDLAGKAEGRIAEIQMLAPGASVVLPLRPQDGATATTLHFGSMNDYGGRDQYQVELRDGKVTRATAKN</sequence>
<protein>
    <submittedName>
        <fullName evidence="9">Molecular chaperone</fullName>
    </submittedName>
</protein>
<feature type="domain" description="Pili assembly chaperone C-terminal" evidence="8">
    <location>
        <begin position="166"/>
        <end position="227"/>
    </location>
</feature>
<dbReference type="Pfam" id="PF02753">
    <property type="entry name" value="PapD_C"/>
    <property type="match status" value="1"/>
</dbReference>